<evidence type="ECO:0000256" key="14">
    <source>
        <dbReference type="SAM" id="Phobius"/>
    </source>
</evidence>
<evidence type="ECO:0000256" key="1">
    <source>
        <dbReference type="ARBA" id="ARBA00004141"/>
    </source>
</evidence>
<comment type="subcellular location">
    <subcellularLocation>
        <location evidence="1">Membrane</location>
        <topology evidence="1">Multi-pass membrane protein</topology>
    </subcellularLocation>
</comment>
<dbReference type="GO" id="GO:0016020">
    <property type="term" value="C:membrane"/>
    <property type="evidence" value="ECO:0007669"/>
    <property type="project" value="UniProtKB-SubCell"/>
</dbReference>
<evidence type="ECO:0000313" key="18">
    <source>
        <dbReference type="Proteomes" id="UP000541444"/>
    </source>
</evidence>
<evidence type="ECO:0000256" key="5">
    <source>
        <dbReference type="ARBA" id="ARBA00022729"/>
    </source>
</evidence>
<keyword evidence="8 13" id="KW-0472">Membrane</keyword>
<evidence type="ECO:0000313" key="17">
    <source>
        <dbReference type="EMBL" id="KAF6159657.1"/>
    </source>
</evidence>
<dbReference type="InterPro" id="IPR028082">
    <property type="entry name" value="Peripla_BP_I"/>
</dbReference>
<evidence type="ECO:0000256" key="8">
    <source>
        <dbReference type="ARBA" id="ARBA00023136"/>
    </source>
</evidence>
<feature type="chain" id="PRO_5029644846" description="Glutamate receptor" evidence="15">
    <location>
        <begin position="29"/>
        <end position="945"/>
    </location>
</feature>
<keyword evidence="4 14" id="KW-0812">Transmembrane</keyword>
<proteinExistence type="inferred from homology"/>
<feature type="signal peptide" evidence="15">
    <location>
        <begin position="1"/>
        <end position="28"/>
    </location>
</feature>
<accession>A0A7J7MXU2</accession>
<dbReference type="InterPro" id="IPR044440">
    <property type="entry name" value="GABAb_receptor_plant_PBP1"/>
</dbReference>
<keyword evidence="12 13" id="KW-0407">Ion channel</keyword>
<dbReference type="Gene3D" id="1.10.287.70">
    <property type="match status" value="1"/>
</dbReference>
<comment type="caution">
    <text evidence="17">The sequence shown here is derived from an EMBL/GenBank/DDBJ whole genome shotgun (WGS) entry which is preliminary data.</text>
</comment>
<dbReference type="InterPro" id="IPR017103">
    <property type="entry name" value="Iontropic_Glu_rcpt_pln"/>
</dbReference>
<dbReference type="FunFam" id="1.10.287.70:FF:000037">
    <property type="entry name" value="Glutamate receptor"/>
    <property type="match status" value="1"/>
</dbReference>
<dbReference type="AlphaFoldDB" id="A0A7J7MXU2"/>
<dbReference type="Pfam" id="PF01094">
    <property type="entry name" value="ANF_receptor"/>
    <property type="match status" value="1"/>
</dbReference>
<feature type="transmembrane region" description="Helical" evidence="14">
    <location>
        <begin position="561"/>
        <end position="581"/>
    </location>
</feature>
<dbReference type="EMBL" id="JACGCM010001189">
    <property type="protein sequence ID" value="KAF6159657.1"/>
    <property type="molecule type" value="Genomic_DNA"/>
</dbReference>
<evidence type="ECO:0000256" key="2">
    <source>
        <dbReference type="ARBA" id="ARBA00008685"/>
    </source>
</evidence>
<dbReference type="PIRSF" id="PIRSF037090">
    <property type="entry name" value="Iontro_Glu-like_rcpt_pln"/>
    <property type="match status" value="1"/>
</dbReference>
<feature type="transmembrane region" description="Helical" evidence="14">
    <location>
        <begin position="799"/>
        <end position="819"/>
    </location>
</feature>
<evidence type="ECO:0000259" key="16">
    <source>
        <dbReference type="SMART" id="SM00079"/>
    </source>
</evidence>
<evidence type="ECO:0000256" key="3">
    <source>
        <dbReference type="ARBA" id="ARBA00022448"/>
    </source>
</evidence>
<dbReference type="FunFam" id="3.40.190.10:FF:000054">
    <property type="entry name" value="Glutamate receptor"/>
    <property type="match status" value="1"/>
</dbReference>
<dbReference type="InterPro" id="IPR015683">
    <property type="entry name" value="Ionotropic_Glu_rcpt"/>
</dbReference>
<dbReference type="CDD" id="cd19990">
    <property type="entry name" value="PBP1_GABAb_receptor_plant"/>
    <property type="match status" value="1"/>
</dbReference>
<feature type="transmembrane region" description="Helical" evidence="14">
    <location>
        <begin position="623"/>
        <end position="641"/>
    </location>
</feature>
<dbReference type="SMART" id="SM00079">
    <property type="entry name" value="PBPe"/>
    <property type="match status" value="1"/>
</dbReference>
<organism evidence="17 18">
    <name type="scientific">Kingdonia uniflora</name>
    <dbReference type="NCBI Taxonomy" id="39325"/>
    <lineage>
        <taxon>Eukaryota</taxon>
        <taxon>Viridiplantae</taxon>
        <taxon>Streptophyta</taxon>
        <taxon>Embryophyta</taxon>
        <taxon>Tracheophyta</taxon>
        <taxon>Spermatophyta</taxon>
        <taxon>Magnoliopsida</taxon>
        <taxon>Ranunculales</taxon>
        <taxon>Circaeasteraceae</taxon>
        <taxon>Kingdonia</taxon>
    </lineage>
</organism>
<dbReference type="FunFam" id="3.40.50.2300:FF:000188">
    <property type="entry name" value="Glutamate receptor"/>
    <property type="match status" value="1"/>
</dbReference>
<dbReference type="GO" id="GO:0015276">
    <property type="term" value="F:ligand-gated monoatomic ion channel activity"/>
    <property type="evidence" value="ECO:0007669"/>
    <property type="project" value="InterPro"/>
</dbReference>
<keyword evidence="10" id="KW-0325">Glycoprotein</keyword>
<keyword evidence="11 13" id="KW-1071">Ligand-gated ion channel</keyword>
<dbReference type="InterPro" id="IPR001828">
    <property type="entry name" value="ANF_lig-bd_rcpt"/>
</dbReference>
<evidence type="ECO:0000256" key="13">
    <source>
        <dbReference type="PIRNR" id="PIRNR037090"/>
    </source>
</evidence>
<dbReference type="InterPro" id="IPR001320">
    <property type="entry name" value="Iontro_rcpt_C"/>
</dbReference>
<name>A0A7J7MXU2_9MAGN</name>
<comment type="function">
    <text evidence="13">Glutamate-gated receptor that probably acts as non-selective cation channel.</text>
</comment>
<gene>
    <name evidence="17" type="ORF">GIB67_034619</name>
</gene>
<evidence type="ECO:0000256" key="15">
    <source>
        <dbReference type="SAM" id="SignalP"/>
    </source>
</evidence>
<feature type="domain" description="Ionotropic glutamate receptor C-terminal" evidence="16">
    <location>
        <begin position="450"/>
        <end position="780"/>
    </location>
</feature>
<evidence type="ECO:0000256" key="10">
    <source>
        <dbReference type="ARBA" id="ARBA00023180"/>
    </source>
</evidence>
<dbReference type="SUPFAM" id="SSF53850">
    <property type="entry name" value="Periplasmic binding protein-like II"/>
    <property type="match status" value="1"/>
</dbReference>
<keyword evidence="9 13" id="KW-0675">Receptor</keyword>
<evidence type="ECO:0000256" key="9">
    <source>
        <dbReference type="ARBA" id="ARBA00023170"/>
    </source>
</evidence>
<evidence type="ECO:0000256" key="7">
    <source>
        <dbReference type="ARBA" id="ARBA00023065"/>
    </source>
</evidence>
<dbReference type="Proteomes" id="UP000541444">
    <property type="component" value="Unassembled WGS sequence"/>
</dbReference>
<evidence type="ECO:0000256" key="12">
    <source>
        <dbReference type="ARBA" id="ARBA00023303"/>
    </source>
</evidence>
<keyword evidence="7 13" id="KW-0406">Ion transport</keyword>
<dbReference type="OrthoDB" id="5984008at2759"/>
<dbReference type="Gene3D" id="3.40.190.10">
    <property type="entry name" value="Periplasmic binding protein-like II"/>
    <property type="match status" value="2"/>
</dbReference>
<protein>
    <recommendedName>
        <fullName evidence="13">Glutamate receptor</fullName>
    </recommendedName>
</protein>
<keyword evidence="18" id="KW-1185">Reference proteome</keyword>
<comment type="similarity">
    <text evidence="2 13">Belongs to the glutamate-gated ion channel (TC 1.A.10.1) family.</text>
</comment>
<keyword evidence="3 13" id="KW-0813">Transport</keyword>
<reference evidence="17 18" key="1">
    <citation type="journal article" date="2020" name="IScience">
        <title>Genome Sequencing of the Endangered Kingdonia uniflora (Circaeasteraceae, Ranunculales) Reveals Potential Mechanisms of Evolutionary Specialization.</title>
        <authorList>
            <person name="Sun Y."/>
            <person name="Deng T."/>
            <person name="Zhang A."/>
            <person name="Moore M.J."/>
            <person name="Landis J.B."/>
            <person name="Lin N."/>
            <person name="Zhang H."/>
            <person name="Zhang X."/>
            <person name="Huang J."/>
            <person name="Zhang X."/>
            <person name="Sun H."/>
            <person name="Wang H."/>
        </authorList>
    </citation>
    <scope>NUCLEOTIDE SEQUENCE [LARGE SCALE GENOMIC DNA]</scope>
    <source>
        <strain evidence="17">TB1705</strain>
        <tissue evidence="17">Leaf</tissue>
    </source>
</reference>
<sequence length="945" mass="106043">MNSLPMSTAKFSILFFFIIILSNGETDGDNEDSKPAVIGAIIDINSRVGKEEKIAMEIAIQYFNSISRNNQKLVLNIRDSAGDPFQAATSANELIEEQNTLAIIGMETWQEAALVAQIGNRAQVPVLSFSASYTSPPGRWPYLVRMANNELQQMKCVAAIVSSYRRRKVIAIYEDDAFGGSSGILTALADALQEVGSEIEYWSALPLFSSLSNPEATIREELEKMKNKESRVFIVLRASSEFAFNVFTEAKQMDFMKKDAIWIAADSITSMFDTVGSSVLSTMEGVIGIKTYFSETNPSFKDFLIKFRKSFRSEYREEQTFEPGLSALRAYDTISTIATALAGLTNKSTSKKLLEGIFMSSFKGLSGEIQFKDGQISGSPIYQIVKVIRKGYIELKFWSPELGFSDSDMSTSNGEGRTLKVHGTVENWPGGLLDRMPPGWVMPTELKPMNIGVPGRTSFEKFVKMKGKEPTGFCIDVFKDALKLLGYDLPHVFSPINRTYEELVDLVYSGALDAGVGDVTILANRSKYVEFTQPYQESGLTMIVTVKSVDSSWIFVQPFTYTMWLATGGIFVYTMFVVWFLEHRSNQDFRGPWKSQLGTTLWFTFSTLFFAHRERLQSNYSRSVILVWLFVIFILTSSYIANLTSMLTVERLRSHSTDIDYLRKNNLKVGCDGDSFILTYLKEVLYFLPENIMEIPSEYSYPDALNNGSIAAAFLELPYEKVFLSKYCEGFKAMGPTYRFGGLGFAFRKGSPLAADFSEAFLKLSESGNLTKLEDKWFKKSSKCSKQGNSYKSLSLRSFWTLFVLTGGTSSIAFLLYLIRLLKKYRRHQEEYGGSTTPRDESVWDRTRKLANFFDKGKFDVSERSDQTREADTEQWVSLGGEHVSGHNTLGSPQASPTIEIEMPDTSVGRSGTQSRVLSLASFPGWNRHGIHGYTVLDQTVSKPL</sequence>
<keyword evidence="5 15" id="KW-0732">Signal</keyword>
<keyword evidence="6 14" id="KW-1133">Transmembrane helix</keyword>
<dbReference type="PANTHER" id="PTHR18966">
    <property type="entry name" value="IONOTROPIC GLUTAMATE RECEPTOR"/>
    <property type="match status" value="1"/>
</dbReference>
<dbReference type="FunFam" id="3.40.190.10:FF:000039">
    <property type="entry name" value="Glutamate receptor"/>
    <property type="match status" value="1"/>
</dbReference>
<dbReference type="CDD" id="cd13686">
    <property type="entry name" value="GluR_Plant"/>
    <property type="match status" value="1"/>
</dbReference>
<evidence type="ECO:0000256" key="11">
    <source>
        <dbReference type="ARBA" id="ARBA00023286"/>
    </source>
</evidence>
<evidence type="ECO:0000256" key="4">
    <source>
        <dbReference type="ARBA" id="ARBA00022692"/>
    </source>
</evidence>
<evidence type="ECO:0000256" key="6">
    <source>
        <dbReference type="ARBA" id="ARBA00022989"/>
    </source>
</evidence>
<dbReference type="SUPFAM" id="SSF53822">
    <property type="entry name" value="Periplasmic binding protein-like I"/>
    <property type="match status" value="1"/>
</dbReference>
<dbReference type="Pfam" id="PF00060">
    <property type="entry name" value="Lig_chan"/>
    <property type="match status" value="1"/>
</dbReference>
<dbReference type="Gene3D" id="3.40.50.2300">
    <property type="match status" value="2"/>
</dbReference>